<feature type="transmembrane region" description="Helical" evidence="10">
    <location>
        <begin position="34"/>
        <end position="55"/>
    </location>
</feature>
<evidence type="ECO:0000256" key="8">
    <source>
        <dbReference type="ARBA" id="ARBA00023136"/>
    </source>
</evidence>
<keyword evidence="7 10" id="KW-1133">Transmembrane helix</keyword>
<dbReference type="FunFam" id="3.40.50.300:FF:000421">
    <property type="entry name" value="Branched-chain amino acid ABC transporter ATP-binding protein"/>
    <property type="match status" value="1"/>
</dbReference>
<feature type="transmembrane region" description="Helical" evidence="10">
    <location>
        <begin position="110"/>
        <end position="126"/>
    </location>
</feature>
<organism evidence="12 13">
    <name type="scientific">Pararhizobium mangrovi</name>
    <dbReference type="NCBI Taxonomy" id="2590452"/>
    <lineage>
        <taxon>Bacteria</taxon>
        <taxon>Pseudomonadati</taxon>
        <taxon>Pseudomonadota</taxon>
        <taxon>Alphaproteobacteria</taxon>
        <taxon>Hyphomicrobiales</taxon>
        <taxon>Rhizobiaceae</taxon>
        <taxon>Rhizobium/Agrobacterium group</taxon>
        <taxon>Pararhizobium</taxon>
    </lineage>
</organism>
<dbReference type="PANTHER" id="PTHR45772">
    <property type="entry name" value="CONSERVED COMPONENT OF ABC TRANSPORTER FOR NATURAL AMINO ACIDS-RELATED"/>
    <property type="match status" value="1"/>
</dbReference>
<evidence type="ECO:0000256" key="2">
    <source>
        <dbReference type="ARBA" id="ARBA00022448"/>
    </source>
</evidence>
<feature type="domain" description="ABC transporter" evidence="11">
    <location>
        <begin position="342"/>
        <end position="587"/>
    </location>
</feature>
<gene>
    <name evidence="12" type="ORF">FJU11_15175</name>
</gene>
<dbReference type="Pfam" id="PF12399">
    <property type="entry name" value="BCA_ABC_TP_C"/>
    <property type="match status" value="1"/>
</dbReference>
<dbReference type="Gene3D" id="3.40.50.300">
    <property type="entry name" value="P-loop containing nucleotide triphosphate hydrolases"/>
    <property type="match status" value="1"/>
</dbReference>
<accession>A0A506TZX2</accession>
<dbReference type="CDD" id="cd06581">
    <property type="entry name" value="TM_PBP1_LivM_like"/>
    <property type="match status" value="1"/>
</dbReference>
<feature type="transmembrane region" description="Helical" evidence="10">
    <location>
        <begin position="197"/>
        <end position="223"/>
    </location>
</feature>
<proteinExistence type="predicted"/>
<dbReference type="GO" id="GO:0005886">
    <property type="term" value="C:plasma membrane"/>
    <property type="evidence" value="ECO:0007669"/>
    <property type="project" value="UniProtKB-SubCell"/>
</dbReference>
<evidence type="ECO:0000313" key="12">
    <source>
        <dbReference type="EMBL" id="TPW26294.1"/>
    </source>
</evidence>
<keyword evidence="5" id="KW-0547">Nucleotide-binding</keyword>
<dbReference type="OrthoDB" id="9805029at2"/>
<dbReference type="CDD" id="cd03219">
    <property type="entry name" value="ABC_Mj1267_LivG_branched"/>
    <property type="match status" value="1"/>
</dbReference>
<evidence type="ECO:0000256" key="5">
    <source>
        <dbReference type="ARBA" id="ARBA00022741"/>
    </source>
</evidence>
<dbReference type="InterPro" id="IPR032823">
    <property type="entry name" value="BCA_ABC_TP_C"/>
</dbReference>
<name>A0A506TZX2_9HYPH</name>
<keyword evidence="13" id="KW-1185">Reference proteome</keyword>
<dbReference type="InterPro" id="IPR027417">
    <property type="entry name" value="P-loop_NTPase"/>
</dbReference>
<feature type="compositionally biased region" description="Basic and acidic residues" evidence="9">
    <location>
        <begin position="320"/>
        <end position="336"/>
    </location>
</feature>
<dbReference type="InterPro" id="IPR003593">
    <property type="entry name" value="AAA+_ATPase"/>
</dbReference>
<dbReference type="InterPro" id="IPR001851">
    <property type="entry name" value="ABC_transp_permease"/>
</dbReference>
<dbReference type="PANTHER" id="PTHR45772:SF2">
    <property type="entry name" value="ABC TRANSPORTER ATP-BINDING PROTEIN"/>
    <property type="match status" value="1"/>
</dbReference>
<dbReference type="SMART" id="SM00382">
    <property type="entry name" value="AAA"/>
    <property type="match status" value="1"/>
</dbReference>
<keyword evidence="6 12" id="KW-0067">ATP-binding</keyword>
<dbReference type="Pfam" id="PF00005">
    <property type="entry name" value="ABC_tran"/>
    <property type="match status" value="1"/>
</dbReference>
<sequence>MNSRMSRVVGALAILLLAAAPLYLAPFTLTLLNFIGVYALVALGLVLLTGIAGIISFGQAAFMGIGAYATAWLTTRMGLSPWLGLPFALVVTGLGAMVLGAATLQLRGHFLALSTIAWGLAIYFTFGNVEGLGNFNGIRDIPPLSIGGWQLLGSDQIYYVIWIFLLGAMLLSRNLLDSRTGRAMRVLKGGNLLTESLGINAFAVRLATFVIAALFTAVAGWLYAHMNRFISPTPFDATMGIEFLMMAMVGGSGYLLGAVVGAAFITLLKNSVQDYLPLIAPNAAGQLEIVVFSALFILFLQYAREGIVPYVAGWLPEGKPKRPAESEPLPPRDKPATGEPLLSVDKATRRFGGLVAVNEVSFDLRAGEILGLIGPNGAGKSTMFNLLTGAMPVSGGRITFAGRDVTRQPQRAIARAGVARTFQHVKLRPRMTLLDNVLLGAYTRTKSGFVTGALRLDREEERRARSEAMRQLERVGLGDRPYELAGNLPLGTQRVLEIARALAADPVLLVLDEPAAGLRSREKQALGELLHNLRKEGLTILIVEHDMEFVMNLVDRIVVMEFGSKLCEGEPAAIRADERVQEAYLGGSA</sequence>
<evidence type="ECO:0000256" key="9">
    <source>
        <dbReference type="SAM" id="MobiDB-lite"/>
    </source>
</evidence>
<keyword evidence="2" id="KW-0813">Transport</keyword>
<dbReference type="AlphaFoldDB" id="A0A506TZX2"/>
<evidence type="ECO:0000256" key="4">
    <source>
        <dbReference type="ARBA" id="ARBA00022692"/>
    </source>
</evidence>
<dbReference type="InterPro" id="IPR043428">
    <property type="entry name" value="LivM-like"/>
</dbReference>
<dbReference type="GO" id="GO:0005524">
    <property type="term" value="F:ATP binding"/>
    <property type="evidence" value="ECO:0007669"/>
    <property type="project" value="UniProtKB-KW"/>
</dbReference>
<dbReference type="GO" id="GO:0015658">
    <property type="term" value="F:branched-chain amino acid transmembrane transporter activity"/>
    <property type="evidence" value="ECO:0007669"/>
    <property type="project" value="InterPro"/>
</dbReference>
<feature type="region of interest" description="Disordered" evidence="9">
    <location>
        <begin position="320"/>
        <end position="340"/>
    </location>
</feature>
<keyword evidence="8 10" id="KW-0472">Membrane</keyword>
<evidence type="ECO:0000256" key="3">
    <source>
        <dbReference type="ARBA" id="ARBA00022475"/>
    </source>
</evidence>
<dbReference type="EMBL" id="VHLH01000032">
    <property type="protein sequence ID" value="TPW26294.1"/>
    <property type="molecule type" value="Genomic_DNA"/>
</dbReference>
<dbReference type="SUPFAM" id="SSF52540">
    <property type="entry name" value="P-loop containing nucleoside triphosphate hydrolases"/>
    <property type="match status" value="1"/>
</dbReference>
<evidence type="ECO:0000256" key="10">
    <source>
        <dbReference type="SAM" id="Phobius"/>
    </source>
</evidence>
<dbReference type="PROSITE" id="PS50893">
    <property type="entry name" value="ABC_TRANSPORTER_2"/>
    <property type="match status" value="1"/>
</dbReference>
<keyword evidence="4 10" id="KW-0812">Transmembrane</keyword>
<evidence type="ECO:0000256" key="7">
    <source>
        <dbReference type="ARBA" id="ARBA00022989"/>
    </source>
</evidence>
<reference evidence="12 13" key="1">
    <citation type="submission" date="2019-06" db="EMBL/GenBank/DDBJ databases">
        <authorList>
            <person name="Li M."/>
        </authorList>
    </citation>
    <scope>NUCLEOTIDE SEQUENCE [LARGE SCALE GENOMIC DNA]</scope>
    <source>
        <strain evidence="12 13">BGMRC6574</strain>
    </source>
</reference>
<feature type="transmembrane region" description="Helical" evidence="10">
    <location>
        <begin position="275"/>
        <end position="300"/>
    </location>
</feature>
<feature type="transmembrane region" description="Helical" evidence="10">
    <location>
        <begin position="243"/>
        <end position="268"/>
    </location>
</feature>
<evidence type="ECO:0000256" key="1">
    <source>
        <dbReference type="ARBA" id="ARBA00004651"/>
    </source>
</evidence>
<dbReference type="InterPro" id="IPR051120">
    <property type="entry name" value="ABC_AA/LPS_Transport"/>
</dbReference>
<dbReference type="Proteomes" id="UP000320314">
    <property type="component" value="Unassembled WGS sequence"/>
</dbReference>
<evidence type="ECO:0000313" key="13">
    <source>
        <dbReference type="Proteomes" id="UP000320314"/>
    </source>
</evidence>
<dbReference type="GO" id="GO:0016887">
    <property type="term" value="F:ATP hydrolysis activity"/>
    <property type="evidence" value="ECO:0007669"/>
    <property type="project" value="InterPro"/>
</dbReference>
<dbReference type="InterPro" id="IPR003439">
    <property type="entry name" value="ABC_transporter-like_ATP-bd"/>
</dbReference>
<keyword evidence="3" id="KW-1003">Cell membrane</keyword>
<evidence type="ECO:0000259" key="11">
    <source>
        <dbReference type="PROSITE" id="PS50893"/>
    </source>
</evidence>
<dbReference type="Pfam" id="PF02653">
    <property type="entry name" value="BPD_transp_2"/>
    <property type="match status" value="1"/>
</dbReference>
<feature type="transmembrane region" description="Helical" evidence="10">
    <location>
        <begin position="85"/>
        <end position="103"/>
    </location>
</feature>
<comment type="subcellular location">
    <subcellularLocation>
        <location evidence="1">Cell membrane</location>
        <topology evidence="1">Multi-pass membrane protein</topology>
    </subcellularLocation>
</comment>
<evidence type="ECO:0000256" key="6">
    <source>
        <dbReference type="ARBA" id="ARBA00022840"/>
    </source>
</evidence>
<feature type="transmembrane region" description="Helical" evidence="10">
    <location>
        <begin position="157"/>
        <end position="176"/>
    </location>
</feature>
<protein>
    <submittedName>
        <fullName evidence="12">Branched-chain amino acid ABC transporter ATP-binding protein/permease</fullName>
    </submittedName>
</protein>
<comment type="caution">
    <text evidence="12">The sequence shown here is derived from an EMBL/GenBank/DDBJ whole genome shotgun (WGS) entry which is preliminary data.</text>
</comment>